<evidence type="ECO:0000313" key="2">
    <source>
        <dbReference type="Proteomes" id="UP000012046"/>
    </source>
</evidence>
<gene>
    <name evidence="1" type="ORF">AJE_17105</name>
</gene>
<dbReference type="EMBL" id="AHTH01000056">
    <property type="protein sequence ID" value="EHR39382.1"/>
    <property type="molecule type" value="Genomic_DNA"/>
</dbReference>
<accession>H3ZJ55</accession>
<dbReference type="RefSeq" id="WP_008951913.1">
    <property type="nucleotide sequence ID" value="NZ_AHTH01000056.1"/>
</dbReference>
<name>H3ZJ55_9ALTE</name>
<dbReference type="PATRIC" id="fig|1129374.4.peg.3389"/>
<reference evidence="1 2" key="1">
    <citation type="journal article" date="2012" name="J. Bacteriol.">
        <title>Genome Sequence of Extracellular-Protease-Producing Alishewanella jeotgali Isolated from Traditional Korean Fermented Seafood.</title>
        <authorList>
            <person name="Jung J."/>
            <person name="Chun J."/>
            <person name="Park W."/>
        </authorList>
    </citation>
    <scope>NUCLEOTIDE SEQUENCE [LARGE SCALE GENOMIC DNA]</scope>
    <source>
        <strain evidence="1 2">KCTC 22429</strain>
    </source>
</reference>
<proteinExistence type="predicted"/>
<evidence type="ECO:0000313" key="1">
    <source>
        <dbReference type="EMBL" id="EHR39382.1"/>
    </source>
</evidence>
<keyword evidence="2" id="KW-1185">Reference proteome</keyword>
<dbReference type="AlphaFoldDB" id="H3ZJ55"/>
<protein>
    <submittedName>
        <fullName evidence="1">Uncharacterized protein</fullName>
    </submittedName>
</protein>
<dbReference type="Proteomes" id="UP000012046">
    <property type="component" value="Unassembled WGS sequence"/>
</dbReference>
<comment type="caution">
    <text evidence="1">The sequence shown here is derived from an EMBL/GenBank/DDBJ whole genome shotgun (WGS) entry which is preliminary data.</text>
</comment>
<dbReference type="eggNOG" id="ENOG5032YE3">
    <property type="taxonomic scope" value="Bacteria"/>
</dbReference>
<organism evidence="1 2">
    <name type="scientific">Alishewanella jeotgali KCTC 22429</name>
    <dbReference type="NCBI Taxonomy" id="1129374"/>
    <lineage>
        <taxon>Bacteria</taxon>
        <taxon>Pseudomonadati</taxon>
        <taxon>Pseudomonadota</taxon>
        <taxon>Gammaproteobacteria</taxon>
        <taxon>Alteromonadales</taxon>
        <taxon>Alteromonadaceae</taxon>
        <taxon>Alishewanella</taxon>
    </lineage>
</organism>
<sequence length="260" mass="29765">MVIYQQVSDYLEQCFHYMEKHVPSPHIVEIGGEKCLRYTEQLIETAIIQKLARYLSSLNAARLLLEHGYTQEVGVMFRTLDEIGDDIRFLCIPKTGGEFTETHKMYLEYFYQEEFDVPDSAFLSTQNRPTIPRKKIHAVIANNGKEILNSSDNQQNLRTISQAYSGYVHGSSVHLIEMVGGNPLRYFLKGMPGTERQQEFAYNYWDYAYRGILAVMSTTKALGFGELYEQCLAFRKDFEAKTGDTGSGDPVKQMSKMKNA</sequence>
<dbReference type="STRING" id="1129374.AJE_17105"/>